<feature type="compositionally biased region" description="Low complexity" evidence="1">
    <location>
        <begin position="144"/>
        <end position="161"/>
    </location>
</feature>
<protein>
    <submittedName>
        <fullName evidence="3">Uncharacterized protein</fullName>
    </submittedName>
</protein>
<gene>
    <name evidence="3" type="ORF">EAX62_02570</name>
</gene>
<dbReference type="OrthoDB" id="3298267at2"/>
<feature type="compositionally biased region" description="Polar residues" evidence="1">
    <location>
        <begin position="206"/>
        <end position="220"/>
    </location>
</feature>
<evidence type="ECO:0000313" key="3">
    <source>
        <dbReference type="EMBL" id="RMB61541.1"/>
    </source>
</evidence>
<sequence>MSTSKTFEINWFAAAGSALGAVSSAVLLSTLGAAGTLIGAALGSLVITVGGSIYTQSLQKTKAHVDTRRGTRRPTRTDSANAGDGPVPASGATAVLPPKPPQKPLSETLRGLPWKHIILLAVGLFVATMAIILAFELSTGRPVSSFTGGSSETRTGTTISGLTSSNDNSPDAGKSEEPVLEESPGAVPSEEGQPTQQQPAEETTTDAQPTQEQPSADPTPTEQPAEQQASPEPPAEAPAEPPAAVEPPAEPPAVVQPPAEPGSTDG</sequence>
<evidence type="ECO:0000256" key="1">
    <source>
        <dbReference type="SAM" id="MobiDB-lite"/>
    </source>
</evidence>
<organism evidence="3 4">
    <name type="scientific">Tessaracoccus antarcticus</name>
    <dbReference type="NCBI Taxonomy" id="2479848"/>
    <lineage>
        <taxon>Bacteria</taxon>
        <taxon>Bacillati</taxon>
        <taxon>Actinomycetota</taxon>
        <taxon>Actinomycetes</taxon>
        <taxon>Propionibacteriales</taxon>
        <taxon>Propionibacteriaceae</taxon>
        <taxon>Tessaracoccus</taxon>
    </lineage>
</organism>
<feature type="compositionally biased region" description="Low complexity" evidence="1">
    <location>
        <begin position="190"/>
        <end position="202"/>
    </location>
</feature>
<dbReference type="AlphaFoldDB" id="A0A3M0G971"/>
<feature type="region of interest" description="Disordered" evidence="1">
    <location>
        <begin position="61"/>
        <end position="104"/>
    </location>
</feature>
<reference evidence="3 4" key="1">
    <citation type="submission" date="2018-10" db="EMBL/GenBank/DDBJ databases">
        <title>Tessaracoccus antarcticuss sp. nov., isolated from sediment.</title>
        <authorList>
            <person name="Zhou L.Y."/>
            <person name="Du Z.J."/>
        </authorList>
    </citation>
    <scope>NUCLEOTIDE SEQUENCE [LARGE SCALE GENOMIC DNA]</scope>
    <source>
        <strain evidence="3 4">JDX10</strain>
    </source>
</reference>
<comment type="caution">
    <text evidence="3">The sequence shown here is derived from an EMBL/GenBank/DDBJ whole genome shotgun (WGS) entry which is preliminary data.</text>
</comment>
<name>A0A3M0G971_9ACTN</name>
<keyword evidence="4" id="KW-1185">Reference proteome</keyword>
<dbReference type="EMBL" id="REFW01000001">
    <property type="protein sequence ID" value="RMB61541.1"/>
    <property type="molecule type" value="Genomic_DNA"/>
</dbReference>
<evidence type="ECO:0000313" key="4">
    <source>
        <dbReference type="Proteomes" id="UP000275256"/>
    </source>
</evidence>
<feature type="compositionally biased region" description="Pro residues" evidence="1">
    <location>
        <begin position="231"/>
        <end position="260"/>
    </location>
</feature>
<evidence type="ECO:0000256" key="2">
    <source>
        <dbReference type="SAM" id="Phobius"/>
    </source>
</evidence>
<accession>A0A3M0G971</accession>
<proteinExistence type="predicted"/>
<feature type="transmembrane region" description="Helical" evidence="2">
    <location>
        <begin position="34"/>
        <end position="54"/>
    </location>
</feature>
<dbReference type="RefSeq" id="WP_121900088.1">
    <property type="nucleotide sequence ID" value="NZ_REFW01000001.1"/>
</dbReference>
<dbReference type="Proteomes" id="UP000275256">
    <property type="component" value="Unassembled WGS sequence"/>
</dbReference>
<feature type="region of interest" description="Disordered" evidence="1">
    <location>
        <begin position="141"/>
        <end position="266"/>
    </location>
</feature>
<feature type="transmembrane region" description="Helical" evidence="2">
    <location>
        <begin position="117"/>
        <end position="135"/>
    </location>
</feature>
<keyword evidence="2" id="KW-0812">Transmembrane</keyword>
<keyword evidence="2" id="KW-1133">Transmembrane helix</keyword>
<keyword evidence="2" id="KW-0472">Membrane</keyword>